<feature type="signal peptide" evidence="1">
    <location>
        <begin position="1"/>
        <end position="25"/>
    </location>
</feature>
<evidence type="ECO:0000256" key="1">
    <source>
        <dbReference type="SAM" id="SignalP"/>
    </source>
</evidence>
<feature type="domain" description="Peptidase M15A C-terminal" evidence="2">
    <location>
        <begin position="123"/>
        <end position="187"/>
    </location>
</feature>
<gene>
    <name evidence="3" type="ORF">QWJ08_10380</name>
</gene>
<dbReference type="EMBL" id="JAUEOZ010000001">
    <property type="protein sequence ID" value="MDN2481798.1"/>
    <property type="molecule type" value="Genomic_DNA"/>
</dbReference>
<dbReference type="Gene3D" id="3.30.1380.10">
    <property type="match status" value="1"/>
</dbReference>
<dbReference type="Pfam" id="PF08291">
    <property type="entry name" value="Peptidase_M15_3"/>
    <property type="match status" value="1"/>
</dbReference>
<dbReference type="InterPro" id="IPR013230">
    <property type="entry name" value="Peptidase_M15A_C"/>
</dbReference>
<dbReference type="GO" id="GO:0004180">
    <property type="term" value="F:carboxypeptidase activity"/>
    <property type="evidence" value="ECO:0007669"/>
    <property type="project" value="UniProtKB-KW"/>
</dbReference>
<dbReference type="SUPFAM" id="SSF55166">
    <property type="entry name" value="Hedgehog/DD-peptidase"/>
    <property type="match status" value="1"/>
</dbReference>
<name>A0ABT7Y173_9VIBR</name>
<organism evidence="3 4">
    <name type="scientific">Vibrio agarivorans</name>
    <dbReference type="NCBI Taxonomy" id="153622"/>
    <lineage>
        <taxon>Bacteria</taxon>
        <taxon>Pseudomonadati</taxon>
        <taxon>Pseudomonadota</taxon>
        <taxon>Gammaproteobacteria</taxon>
        <taxon>Vibrionales</taxon>
        <taxon>Vibrionaceae</taxon>
        <taxon>Vibrio</taxon>
    </lineage>
</organism>
<dbReference type="InterPro" id="IPR009045">
    <property type="entry name" value="Zn_M74/Hedgehog-like"/>
</dbReference>
<accession>A0ABT7Y173</accession>
<sequence length="219" mass="24908">MHLLFTVLSRSLLIFSLCLPAKLFAEDYASLYEDNHNLEYADLIVEVRGFKLPTRTAFLGWVIMNGITEQVNEIHQQFIDAGIYEKHGKTMPLHLVLLQGTDWVLNGTSLFTLPTQKNVPNMIRTVKFIQQYVEPELGPLIPVSGKRSTLYNQSAGGAPRSKHMEFCALDLVPAKEITRTELHRALMRIYNKVGREHGMGLGLYSGVRFHIDTCGYRSW</sequence>
<keyword evidence="3" id="KW-0645">Protease</keyword>
<keyword evidence="3" id="KW-0121">Carboxypeptidase</keyword>
<evidence type="ECO:0000313" key="3">
    <source>
        <dbReference type="EMBL" id="MDN2481798.1"/>
    </source>
</evidence>
<comment type="caution">
    <text evidence="3">The sequence shown here is derived from an EMBL/GenBank/DDBJ whole genome shotgun (WGS) entry which is preliminary data.</text>
</comment>
<evidence type="ECO:0000313" key="4">
    <source>
        <dbReference type="Proteomes" id="UP001169719"/>
    </source>
</evidence>
<keyword evidence="4" id="KW-1185">Reference proteome</keyword>
<feature type="chain" id="PRO_5046272812" evidence="1">
    <location>
        <begin position="26"/>
        <end position="219"/>
    </location>
</feature>
<reference evidence="3" key="1">
    <citation type="submission" date="2024-05" db="EMBL/GenBank/DDBJ databases">
        <title>Genome Sequences of Four Agar- Degrading Marine Bacteria.</title>
        <authorList>
            <person name="Phillips E.K."/>
            <person name="Shaffer J.C."/>
            <person name="Henson M.W."/>
            <person name="Temperton B."/>
            <person name="Thrash C.J."/>
            <person name="Martin M.O."/>
        </authorList>
    </citation>
    <scope>NUCLEOTIDE SEQUENCE</scope>
    <source>
        <strain evidence="3">EKP203</strain>
    </source>
</reference>
<keyword evidence="3" id="KW-0378">Hydrolase</keyword>
<protein>
    <submittedName>
        <fullName evidence="3">D-Ala-D-Ala carboxypeptidase family metallohydrolase</fullName>
    </submittedName>
</protein>
<keyword evidence="1" id="KW-0732">Signal</keyword>
<dbReference type="RefSeq" id="WP_289961876.1">
    <property type="nucleotide sequence ID" value="NZ_JAUEOZ010000001.1"/>
</dbReference>
<evidence type="ECO:0000259" key="2">
    <source>
        <dbReference type="Pfam" id="PF08291"/>
    </source>
</evidence>
<dbReference type="Proteomes" id="UP001169719">
    <property type="component" value="Unassembled WGS sequence"/>
</dbReference>
<proteinExistence type="predicted"/>